<feature type="binding site" evidence="2">
    <location>
        <position position="44"/>
    </location>
    <ligand>
        <name>Mg(2+)</name>
        <dbReference type="ChEBI" id="CHEBI:18420"/>
        <label>1</label>
    </ligand>
</feature>
<dbReference type="Proteomes" id="UP000189800">
    <property type="component" value="Unassembled WGS sequence"/>
</dbReference>
<dbReference type="RefSeq" id="WP_078254623.1">
    <property type="nucleotide sequence ID" value="NZ_MUYU01000019.1"/>
</dbReference>
<dbReference type="CDD" id="cd02194">
    <property type="entry name" value="ThiL"/>
    <property type="match status" value="1"/>
</dbReference>
<dbReference type="PIRSF" id="PIRSF005303">
    <property type="entry name" value="Thiam_monoph_kin"/>
    <property type="match status" value="1"/>
</dbReference>
<dbReference type="GO" id="GO:0000287">
    <property type="term" value="F:magnesium ion binding"/>
    <property type="evidence" value="ECO:0007669"/>
    <property type="project" value="UniProtKB-UniRule"/>
</dbReference>
<evidence type="ECO:0000313" key="5">
    <source>
        <dbReference type="EMBL" id="OOS23132.1"/>
    </source>
</evidence>
<dbReference type="GO" id="GO:0005524">
    <property type="term" value="F:ATP binding"/>
    <property type="evidence" value="ECO:0007669"/>
    <property type="project" value="UniProtKB-UniRule"/>
</dbReference>
<feature type="binding site" evidence="2">
    <location>
        <position position="72"/>
    </location>
    <ligand>
        <name>Mg(2+)</name>
        <dbReference type="ChEBI" id="CHEBI:18420"/>
        <label>3</label>
    </ligand>
</feature>
<dbReference type="OrthoDB" id="9802811at2"/>
<feature type="binding site" evidence="2">
    <location>
        <position position="144"/>
    </location>
    <ligand>
        <name>ATP</name>
        <dbReference type="ChEBI" id="CHEBI:30616"/>
    </ligand>
</feature>
<evidence type="ECO:0000256" key="2">
    <source>
        <dbReference type="HAMAP-Rule" id="MF_02128"/>
    </source>
</evidence>
<protein>
    <recommendedName>
        <fullName evidence="2">Thiamine-monophosphate kinase</fullName>
        <shortName evidence="2">TMP kinase</shortName>
        <shortName evidence="2">Thiamine-phosphate kinase</shortName>
        <ecNumber evidence="2">2.7.4.16</ecNumber>
    </recommendedName>
</protein>
<feature type="binding site" evidence="2">
    <location>
        <position position="203"/>
    </location>
    <ligand>
        <name>Mg(2+)</name>
        <dbReference type="ChEBI" id="CHEBI:18420"/>
        <label>3</label>
    </ligand>
</feature>
<feature type="domain" description="PurM-like N-terminal" evidence="3">
    <location>
        <begin position="25"/>
        <end position="136"/>
    </location>
</feature>
<reference evidence="5 6" key="1">
    <citation type="submission" date="2017-02" db="EMBL/GenBank/DDBJ databases">
        <title>Draft genome sequence of Moraxella pluranimalium CCUG 54913T type strain.</title>
        <authorList>
            <person name="Salva-Serra F."/>
            <person name="Engstrom-Jakobsson H."/>
            <person name="Thorell K."/>
            <person name="Jaen-Luchoro D."/>
            <person name="Gonzales-Siles L."/>
            <person name="Karlsson R."/>
            <person name="Yazdan S."/>
            <person name="Boulund F."/>
            <person name="Johnning A."/>
            <person name="Engstrand L."/>
            <person name="Kristiansson E."/>
            <person name="Moore E."/>
        </authorList>
    </citation>
    <scope>NUCLEOTIDE SEQUENCE [LARGE SCALE GENOMIC DNA]</scope>
    <source>
        <strain evidence="5 6">CCUG 54913</strain>
    </source>
</reference>
<dbReference type="SUPFAM" id="SSF55326">
    <property type="entry name" value="PurM N-terminal domain-like"/>
    <property type="match status" value="1"/>
</dbReference>
<comment type="similarity">
    <text evidence="2">Belongs to the thiamine-monophosphate kinase family.</text>
</comment>
<organism evidence="5 6">
    <name type="scientific">Moraxella pluranimalium</name>
    <dbReference type="NCBI Taxonomy" id="470453"/>
    <lineage>
        <taxon>Bacteria</taxon>
        <taxon>Pseudomonadati</taxon>
        <taxon>Pseudomonadota</taxon>
        <taxon>Gammaproteobacteria</taxon>
        <taxon>Moraxellales</taxon>
        <taxon>Moraxellaceae</taxon>
        <taxon>Moraxella</taxon>
    </lineage>
</organism>
<feature type="binding site" evidence="2">
    <location>
        <position position="206"/>
    </location>
    <ligand>
        <name>Mg(2+)</name>
        <dbReference type="ChEBI" id="CHEBI:18420"/>
        <label>5</label>
    </ligand>
</feature>
<feature type="binding site" evidence="2">
    <location>
        <position position="72"/>
    </location>
    <ligand>
        <name>Mg(2+)</name>
        <dbReference type="ChEBI" id="CHEBI:18420"/>
        <label>2</label>
    </ligand>
</feature>
<feature type="domain" description="PurM-like C-terminal" evidence="4">
    <location>
        <begin position="151"/>
        <end position="292"/>
    </location>
</feature>
<dbReference type="EMBL" id="MUYU01000019">
    <property type="protein sequence ID" value="OOS23132.1"/>
    <property type="molecule type" value="Genomic_DNA"/>
</dbReference>
<feature type="binding site" evidence="2">
    <location>
        <position position="253"/>
    </location>
    <ligand>
        <name>substrate</name>
    </ligand>
</feature>
<keyword evidence="2" id="KW-0808">Transferase</keyword>
<dbReference type="PANTHER" id="PTHR30270:SF0">
    <property type="entry name" value="THIAMINE-MONOPHOSPHATE KINASE"/>
    <property type="match status" value="1"/>
</dbReference>
<keyword evidence="2" id="KW-0460">Magnesium</keyword>
<dbReference type="InterPro" id="IPR006283">
    <property type="entry name" value="ThiL-like"/>
</dbReference>
<dbReference type="AlphaFoldDB" id="A0A1T0CLA2"/>
<evidence type="ECO:0000256" key="1">
    <source>
        <dbReference type="ARBA" id="ARBA00022977"/>
    </source>
</evidence>
<dbReference type="HAMAP" id="MF_02128">
    <property type="entry name" value="TMP_kinase"/>
    <property type="match status" value="1"/>
</dbReference>
<keyword evidence="6" id="KW-1185">Reference proteome</keyword>
<dbReference type="InterPro" id="IPR010918">
    <property type="entry name" value="PurM-like_C_dom"/>
</dbReference>
<feature type="binding site" evidence="2">
    <location>
        <position position="27"/>
    </location>
    <ligand>
        <name>Mg(2+)</name>
        <dbReference type="ChEBI" id="CHEBI:18420"/>
        <label>4</label>
    </ligand>
</feature>
<keyword evidence="2" id="KW-0547">Nucleotide-binding</keyword>
<feature type="binding site" evidence="2">
    <location>
        <position position="27"/>
    </location>
    <ligand>
        <name>Mg(2+)</name>
        <dbReference type="ChEBI" id="CHEBI:18420"/>
        <label>3</label>
    </ligand>
</feature>
<feature type="binding site" evidence="2">
    <location>
        <position position="306"/>
    </location>
    <ligand>
        <name>substrate</name>
    </ligand>
</feature>
<dbReference type="Pfam" id="PF00586">
    <property type="entry name" value="AIRS"/>
    <property type="match status" value="1"/>
</dbReference>
<dbReference type="Gene3D" id="3.90.650.10">
    <property type="entry name" value="PurM-like C-terminal domain"/>
    <property type="match status" value="1"/>
</dbReference>
<comment type="function">
    <text evidence="2">Catalyzes the ATP-dependent phosphorylation of thiamine-monophosphate (TMP) to form thiamine-pyrophosphate (TPP), the active form of vitamin B1.</text>
</comment>
<dbReference type="InterPro" id="IPR036921">
    <property type="entry name" value="PurM-like_N_sf"/>
</dbReference>
<name>A0A1T0CLA2_9GAMM</name>
<feature type="binding site" evidence="2">
    <location>
        <begin position="118"/>
        <end position="119"/>
    </location>
    <ligand>
        <name>ATP</name>
        <dbReference type="ChEBI" id="CHEBI:30616"/>
    </ligand>
</feature>
<dbReference type="InterPro" id="IPR036676">
    <property type="entry name" value="PurM-like_C_sf"/>
</dbReference>
<sequence length="309" mass="32773">MSEFSLIARHFCRHPAAADIAISVGDDCAVVDAPIGQQIVICTDTMVANRHYPMDTPARAIGHKAVAVNLSDLSAMGATPHSITLALSLPSYDEAWVADFADGLYAICDHYGVKLIGGDTTYAPTTTISVTAMGFVPAGCAITRTGAKPDDIICVSGKIGSAAFALFEVLSGQASPLRTTLDYPEPQVALGQALHGYANSMIDISDGLGQDLGHILSGSGVGAKLYLDNIPCDDSLNQLPFAQKYQHILNGGDDYQLCFTMNQEKFAQFQADFPDLSIHAIGEITADSGVQLFEHGQAVAFDIKGFEHF</sequence>
<comment type="caution">
    <text evidence="5">The sequence shown here is derived from an EMBL/GenBank/DDBJ whole genome shotgun (WGS) entry which is preliminary data.</text>
</comment>
<feature type="binding site" evidence="2">
    <location>
        <position position="44"/>
    </location>
    <ligand>
        <name>Mg(2+)</name>
        <dbReference type="ChEBI" id="CHEBI:18420"/>
        <label>2</label>
    </ligand>
</feature>
<feature type="binding site" evidence="2">
    <location>
        <position position="43"/>
    </location>
    <ligand>
        <name>Mg(2+)</name>
        <dbReference type="ChEBI" id="CHEBI:18420"/>
        <label>1</label>
    </ligand>
</feature>
<accession>A0A1T0CLA2</accession>
<comment type="catalytic activity">
    <reaction evidence="2">
        <text>thiamine phosphate + ATP = thiamine diphosphate + ADP</text>
        <dbReference type="Rhea" id="RHEA:15913"/>
        <dbReference type="ChEBI" id="CHEBI:30616"/>
        <dbReference type="ChEBI" id="CHEBI:37575"/>
        <dbReference type="ChEBI" id="CHEBI:58937"/>
        <dbReference type="ChEBI" id="CHEBI:456216"/>
        <dbReference type="EC" id="2.7.4.16"/>
    </reaction>
</comment>
<keyword evidence="2" id="KW-0479">Metal-binding</keyword>
<comment type="caution">
    <text evidence="2">Lacks conserved residue(s) required for the propagation of feature annotation.</text>
</comment>
<dbReference type="PANTHER" id="PTHR30270">
    <property type="entry name" value="THIAMINE-MONOPHOSPHATE KINASE"/>
    <property type="match status" value="1"/>
</dbReference>
<feature type="binding site" evidence="2">
    <location>
        <position position="205"/>
    </location>
    <ligand>
        <name>ATP</name>
        <dbReference type="ChEBI" id="CHEBI:30616"/>
    </ligand>
</feature>
<dbReference type="UniPathway" id="UPA00060">
    <property type="reaction ID" value="UER00142"/>
</dbReference>
<evidence type="ECO:0000259" key="3">
    <source>
        <dbReference type="Pfam" id="PF00586"/>
    </source>
</evidence>
<keyword evidence="2 5" id="KW-0418">Kinase</keyword>
<evidence type="ECO:0000259" key="4">
    <source>
        <dbReference type="Pfam" id="PF02769"/>
    </source>
</evidence>
<feature type="binding site" evidence="2">
    <location>
        <position position="51"/>
    </location>
    <ligand>
        <name>substrate</name>
    </ligand>
</feature>
<dbReference type="EC" id="2.7.4.16" evidence="2"/>
<keyword evidence="2" id="KW-0067">ATP-binding</keyword>
<dbReference type="Gene3D" id="3.30.1330.10">
    <property type="entry name" value="PurM-like, N-terminal domain"/>
    <property type="match status" value="1"/>
</dbReference>
<evidence type="ECO:0000313" key="6">
    <source>
        <dbReference type="Proteomes" id="UP000189800"/>
    </source>
</evidence>
<dbReference type="InterPro" id="IPR016188">
    <property type="entry name" value="PurM-like_N"/>
</dbReference>
<dbReference type="NCBIfam" id="TIGR01379">
    <property type="entry name" value="thiL"/>
    <property type="match status" value="1"/>
</dbReference>
<comment type="pathway">
    <text evidence="2">Cofactor biosynthesis; thiamine diphosphate biosynthesis; thiamine diphosphate from thiamine phosphate: step 1/1.</text>
</comment>
<dbReference type="GO" id="GO:0009228">
    <property type="term" value="P:thiamine biosynthetic process"/>
    <property type="evidence" value="ECO:0007669"/>
    <property type="project" value="UniProtKB-KW"/>
</dbReference>
<dbReference type="GO" id="GO:0009229">
    <property type="term" value="P:thiamine diphosphate biosynthetic process"/>
    <property type="evidence" value="ECO:0007669"/>
    <property type="project" value="UniProtKB-UniRule"/>
</dbReference>
<comment type="miscellaneous">
    <text evidence="2">Reaction mechanism of ThiL seems to utilize a direct, inline transfer of the gamma-phosphate of ATP to TMP rather than a phosphorylated enzyme intermediate.</text>
</comment>
<keyword evidence="1 2" id="KW-0784">Thiamine biosynthesis</keyword>
<gene>
    <name evidence="2" type="primary">thiL</name>
    <name evidence="5" type="ORF">B0680_08200</name>
</gene>
<dbReference type="Pfam" id="PF02769">
    <property type="entry name" value="AIRS_C"/>
    <property type="match status" value="1"/>
</dbReference>
<feature type="binding site" evidence="2">
    <location>
        <position position="72"/>
    </location>
    <ligand>
        <name>Mg(2+)</name>
        <dbReference type="ChEBI" id="CHEBI:18420"/>
        <label>4</label>
    </ligand>
</feature>
<dbReference type="STRING" id="470453.B0680_08200"/>
<proteinExistence type="inferred from homology"/>
<feature type="binding site" evidence="2">
    <location>
        <position position="119"/>
    </location>
    <ligand>
        <name>Mg(2+)</name>
        <dbReference type="ChEBI" id="CHEBI:18420"/>
        <label>1</label>
    </ligand>
</feature>
<dbReference type="GO" id="GO:0009030">
    <property type="term" value="F:thiamine-phosphate kinase activity"/>
    <property type="evidence" value="ECO:0007669"/>
    <property type="project" value="UniProtKB-UniRule"/>
</dbReference>
<dbReference type="SUPFAM" id="SSF56042">
    <property type="entry name" value="PurM C-terminal domain-like"/>
    <property type="match status" value="1"/>
</dbReference>